<evidence type="ECO:0000256" key="5">
    <source>
        <dbReference type="ARBA" id="ARBA00022989"/>
    </source>
</evidence>
<feature type="transmembrane region" description="Helical" evidence="7">
    <location>
        <begin position="323"/>
        <end position="340"/>
    </location>
</feature>
<dbReference type="Proteomes" id="UP000815325">
    <property type="component" value="Unassembled WGS sequence"/>
</dbReference>
<gene>
    <name evidence="8" type="ORF">DUNSADRAFT_15369</name>
</gene>
<name>A0ABQ7H1V5_DUNSA</name>
<dbReference type="EMBL" id="MU069502">
    <property type="protein sequence ID" value="KAF5840827.1"/>
    <property type="molecule type" value="Genomic_DNA"/>
</dbReference>
<feature type="transmembrane region" description="Helical" evidence="7">
    <location>
        <begin position="346"/>
        <end position="367"/>
    </location>
</feature>
<dbReference type="NCBIfam" id="TIGR00785">
    <property type="entry name" value="dass"/>
    <property type="match status" value="1"/>
</dbReference>
<evidence type="ECO:0000313" key="8">
    <source>
        <dbReference type="EMBL" id="KAF5840827.1"/>
    </source>
</evidence>
<reference evidence="8" key="1">
    <citation type="submission" date="2017-08" db="EMBL/GenBank/DDBJ databases">
        <authorList>
            <person name="Polle J.E."/>
            <person name="Barry K."/>
            <person name="Cushman J."/>
            <person name="Schmutz J."/>
            <person name="Tran D."/>
            <person name="Hathwaick L.T."/>
            <person name="Yim W.C."/>
            <person name="Jenkins J."/>
            <person name="Mckie-Krisberg Z.M."/>
            <person name="Prochnik S."/>
            <person name="Lindquist E."/>
            <person name="Dockter R.B."/>
            <person name="Adam C."/>
            <person name="Molina H."/>
            <person name="Bunkerborg J."/>
            <person name="Jin E."/>
            <person name="Buchheim M."/>
            <person name="Magnuson J."/>
        </authorList>
    </citation>
    <scope>NUCLEOTIDE SEQUENCE</scope>
    <source>
        <strain evidence="8">CCAP 19/18</strain>
    </source>
</reference>
<evidence type="ECO:0000313" key="9">
    <source>
        <dbReference type="Proteomes" id="UP000815325"/>
    </source>
</evidence>
<proteinExistence type="inferred from homology"/>
<dbReference type="InterPro" id="IPR001898">
    <property type="entry name" value="SLC13A/DASS"/>
</dbReference>
<keyword evidence="5 7" id="KW-1133">Transmembrane helix</keyword>
<protein>
    <submittedName>
        <fullName evidence="8">Sodium/sulfate symporter</fullName>
    </submittedName>
</protein>
<accession>A0ABQ7H1V5</accession>
<feature type="transmembrane region" description="Helical" evidence="7">
    <location>
        <begin position="270"/>
        <end position="292"/>
    </location>
</feature>
<evidence type="ECO:0000256" key="1">
    <source>
        <dbReference type="ARBA" id="ARBA00004478"/>
    </source>
</evidence>
<feature type="transmembrane region" description="Helical" evidence="7">
    <location>
        <begin position="415"/>
        <end position="436"/>
    </location>
</feature>
<comment type="similarity">
    <text evidence="2">Belongs to the SLC13A/DASS transporter (TC 2.A.47) family. DIT1 subfamily.</text>
</comment>
<keyword evidence="6 7" id="KW-0472">Membrane</keyword>
<feature type="transmembrane region" description="Helical" evidence="7">
    <location>
        <begin position="94"/>
        <end position="124"/>
    </location>
</feature>
<keyword evidence="4" id="KW-1001">Plastid inner membrane</keyword>
<feature type="transmembrane region" description="Helical" evidence="7">
    <location>
        <begin position="500"/>
        <end position="522"/>
    </location>
</feature>
<organism evidence="8 9">
    <name type="scientific">Dunaliella salina</name>
    <name type="common">Green alga</name>
    <name type="synonym">Protococcus salinus</name>
    <dbReference type="NCBI Taxonomy" id="3046"/>
    <lineage>
        <taxon>Eukaryota</taxon>
        <taxon>Viridiplantae</taxon>
        <taxon>Chlorophyta</taxon>
        <taxon>core chlorophytes</taxon>
        <taxon>Chlorophyceae</taxon>
        <taxon>CS clade</taxon>
        <taxon>Chlamydomonadales</taxon>
        <taxon>Dunaliellaceae</taxon>
        <taxon>Dunaliella</taxon>
    </lineage>
</organism>
<keyword evidence="3 7" id="KW-0812">Transmembrane</keyword>
<evidence type="ECO:0000256" key="4">
    <source>
        <dbReference type="ARBA" id="ARBA00022780"/>
    </source>
</evidence>
<evidence type="ECO:0000256" key="3">
    <source>
        <dbReference type="ARBA" id="ARBA00022692"/>
    </source>
</evidence>
<comment type="subcellular location">
    <subcellularLocation>
        <location evidence="1">Plastid</location>
        <location evidence="1">Chloroplast inner membrane</location>
        <topology evidence="1">Multi-pass membrane protein</topology>
    </subcellularLocation>
</comment>
<sequence>MTKSPPLGTSAVALSNNIVALEPADVPPPLPLAPASPTMAIPSGQTSPVWKGQAAPAVLPQGFKLANALACIGIGLAVRALMPAGVDAQAWTLLSIFTCTVSGLILEPLPIGGWSVCCLTTLLATKTCSFQTAMSGFTSESIWLIVFSFFFAKAFEKTGLGSRIANMFVAAAGSSTMGMSYSLVAAEMLIAPGMPSCTARAGMLMPVIKFLSLEAGSHPKSGRSKMGAFLVHSQMQASSCASALFMTGAAQNLLSMQIAQTMGVAIPDVWITWALGALVPGLLSILTVPLLVSRFSPPTVQGTPEAPAAAKERLKTRGALSRGELITLASLGVAVTTWVGGEHFKVPAVLGAMAALSMLLGTGTLSWDDCLNYTPAWDTLLWFSILVSMCNALSASGLIAQFAQMVGAALAQAKLNWMASFGLLHSAFFWCHYLFASQVGHVGALYGAFLAMMIASGSPPLLAAMSLGYSANLFGGLTHYSSGSAAVYNGSGYMRMKEVLALGALMGLRTMVVWGVVGMAWWKVLGWW</sequence>
<keyword evidence="4" id="KW-0934">Plastid</keyword>
<dbReference type="InterPro" id="IPR030676">
    <property type="entry name" value="CitT-rel"/>
</dbReference>
<feature type="transmembrane region" description="Helical" evidence="7">
    <location>
        <begin position="130"/>
        <end position="152"/>
    </location>
</feature>
<feature type="transmembrane region" description="Helical" evidence="7">
    <location>
        <begin position="443"/>
        <end position="463"/>
    </location>
</feature>
<comment type="caution">
    <text evidence="8">The sequence shown here is derived from an EMBL/GenBank/DDBJ whole genome shotgun (WGS) entry which is preliminary data.</text>
</comment>
<evidence type="ECO:0000256" key="7">
    <source>
        <dbReference type="SAM" id="Phobius"/>
    </source>
</evidence>
<feature type="transmembrane region" description="Helical" evidence="7">
    <location>
        <begin position="469"/>
        <end position="488"/>
    </location>
</feature>
<feature type="transmembrane region" description="Helical" evidence="7">
    <location>
        <begin position="65"/>
        <end position="82"/>
    </location>
</feature>
<feature type="transmembrane region" description="Helical" evidence="7">
    <location>
        <begin position="164"/>
        <end position="183"/>
    </location>
</feature>
<evidence type="ECO:0000256" key="2">
    <source>
        <dbReference type="ARBA" id="ARBA00007349"/>
    </source>
</evidence>
<dbReference type="Pfam" id="PF00939">
    <property type="entry name" value="Na_sulph_symp"/>
    <property type="match status" value="1"/>
</dbReference>
<feature type="transmembrane region" description="Helical" evidence="7">
    <location>
        <begin position="379"/>
        <end position="403"/>
    </location>
</feature>
<dbReference type="PANTHER" id="PTHR42826">
    <property type="entry name" value="DICARBOXYLATE TRANSPORTER 2.1, CHLOROPLASTIC"/>
    <property type="match status" value="1"/>
</dbReference>
<evidence type="ECO:0000256" key="6">
    <source>
        <dbReference type="ARBA" id="ARBA00023136"/>
    </source>
</evidence>
<keyword evidence="9" id="KW-1185">Reference proteome</keyword>